<gene>
    <name evidence="1" type="ORF">BDR25DRAFT_357608</name>
</gene>
<dbReference type="EMBL" id="MU003516">
    <property type="protein sequence ID" value="KAF2468311.1"/>
    <property type="molecule type" value="Genomic_DNA"/>
</dbReference>
<evidence type="ECO:0000313" key="2">
    <source>
        <dbReference type="Proteomes" id="UP000799755"/>
    </source>
</evidence>
<proteinExistence type="predicted"/>
<comment type="caution">
    <text evidence="1">The sequence shown here is derived from an EMBL/GenBank/DDBJ whole genome shotgun (WGS) entry which is preliminary data.</text>
</comment>
<reference evidence="1" key="1">
    <citation type="journal article" date="2020" name="Stud. Mycol.">
        <title>101 Dothideomycetes genomes: a test case for predicting lifestyles and emergence of pathogens.</title>
        <authorList>
            <person name="Haridas S."/>
            <person name="Albert R."/>
            <person name="Binder M."/>
            <person name="Bloem J."/>
            <person name="Labutti K."/>
            <person name="Salamov A."/>
            <person name="Andreopoulos B."/>
            <person name="Baker S."/>
            <person name="Barry K."/>
            <person name="Bills G."/>
            <person name="Bluhm B."/>
            <person name="Cannon C."/>
            <person name="Castanera R."/>
            <person name="Culley D."/>
            <person name="Daum C."/>
            <person name="Ezra D."/>
            <person name="Gonzalez J."/>
            <person name="Henrissat B."/>
            <person name="Kuo A."/>
            <person name="Liang C."/>
            <person name="Lipzen A."/>
            <person name="Lutzoni F."/>
            <person name="Magnuson J."/>
            <person name="Mondo S."/>
            <person name="Nolan M."/>
            <person name="Ohm R."/>
            <person name="Pangilinan J."/>
            <person name="Park H.-J."/>
            <person name="Ramirez L."/>
            <person name="Alfaro M."/>
            <person name="Sun H."/>
            <person name="Tritt A."/>
            <person name="Yoshinaga Y."/>
            <person name="Zwiers L.-H."/>
            <person name="Turgeon B."/>
            <person name="Goodwin S."/>
            <person name="Spatafora J."/>
            <person name="Crous P."/>
            <person name="Grigoriev I."/>
        </authorList>
    </citation>
    <scope>NUCLEOTIDE SEQUENCE</scope>
    <source>
        <strain evidence="1">ATCC 200398</strain>
    </source>
</reference>
<keyword evidence="2" id="KW-1185">Reference proteome</keyword>
<accession>A0ACB6QN33</accession>
<organism evidence="1 2">
    <name type="scientific">Lindgomyces ingoldianus</name>
    <dbReference type="NCBI Taxonomy" id="673940"/>
    <lineage>
        <taxon>Eukaryota</taxon>
        <taxon>Fungi</taxon>
        <taxon>Dikarya</taxon>
        <taxon>Ascomycota</taxon>
        <taxon>Pezizomycotina</taxon>
        <taxon>Dothideomycetes</taxon>
        <taxon>Pleosporomycetidae</taxon>
        <taxon>Pleosporales</taxon>
        <taxon>Lindgomycetaceae</taxon>
        <taxon>Lindgomyces</taxon>
    </lineage>
</organism>
<dbReference type="Proteomes" id="UP000799755">
    <property type="component" value="Unassembled WGS sequence"/>
</dbReference>
<sequence>MSDKTRYSKQLNKGVRSKQVNSAVHGYDIADLTKIGHSILSSTLLLENTTRAWLKPTLHTSSLYGNVGRPWEIYRAADIGPSKRLVDLYTKQGDIGLYQANLAVVPDYNIGFALAIGGTGAPLWLDDLVVYKLFPALEAAAREQADVVYAGTYTAKNWISNGTDMLIVFAKLFAGDSYTATSEPLTPSALRVYPTNLERETEDGREVAWRMSLDQQAGAVFTGPFSAGNSWGSVDLLVLGKFPIDKFLFTMNGEKGRVKKAVSLSLRAFNVVLEKDGYLSVLGGLGHFEYGWEPAEKLP</sequence>
<evidence type="ECO:0000313" key="1">
    <source>
        <dbReference type="EMBL" id="KAF2468311.1"/>
    </source>
</evidence>
<protein>
    <submittedName>
        <fullName evidence="1">Uncharacterized protein</fullName>
    </submittedName>
</protein>
<name>A0ACB6QN33_9PLEO</name>